<reference evidence="1 2" key="1">
    <citation type="submission" date="2008-10" db="EMBL/GenBank/DDBJ databases">
        <title>Genome sequence of Bacillus cereus G9842.</title>
        <authorList>
            <person name="Dodson R.J."/>
            <person name="Durkin A.S."/>
            <person name="Rosovitz M.J."/>
            <person name="Rasko D.A."/>
            <person name="Hoffmaster A."/>
            <person name="Ravel J."/>
            <person name="Sutton G."/>
        </authorList>
    </citation>
    <scope>NUCLEOTIDE SEQUENCE [LARGE SCALE GENOMIC DNA]</scope>
    <source>
        <strain evidence="1 2">G9842</strain>
        <plasmid evidence="1 2">pG9842_140</plasmid>
    </source>
</reference>
<evidence type="ECO:0000313" key="1">
    <source>
        <dbReference type="EMBL" id="ACK98776.1"/>
    </source>
</evidence>
<dbReference type="KEGG" id="bcg:BCG9842_A0066"/>
<name>B7IZQ9_BACC2</name>
<keyword evidence="1" id="KW-0614">Plasmid</keyword>
<evidence type="ECO:0000313" key="2">
    <source>
        <dbReference type="Proteomes" id="UP000006744"/>
    </source>
</evidence>
<sequence length="101" mass="12068">MDVQKLRKYVIHSSELFYIDRLSRNRAIIAKKMIDNFVSTIYVSVPHKIVQNHMRYLHIKEYNIFKDLITIILRLIDLKKVCELSMGTFTLNTKDLKELIK</sequence>
<geneLocation type="plasmid" evidence="1 2">
    <name>pG9842_140</name>
</geneLocation>
<dbReference type="AlphaFoldDB" id="B7IZQ9"/>
<protein>
    <submittedName>
        <fullName evidence="1">Uncharacterized protein</fullName>
    </submittedName>
</protein>
<dbReference type="HOGENOM" id="CLU_2285660_0_0_9"/>
<accession>B7IZQ9</accession>
<gene>
    <name evidence="1" type="ordered locus">BCG9842_A0066</name>
</gene>
<organism evidence="1 2">
    <name type="scientific">Bacillus cereus (strain G9842)</name>
    <dbReference type="NCBI Taxonomy" id="405531"/>
    <lineage>
        <taxon>Bacteria</taxon>
        <taxon>Bacillati</taxon>
        <taxon>Bacillota</taxon>
        <taxon>Bacilli</taxon>
        <taxon>Bacillales</taxon>
        <taxon>Bacillaceae</taxon>
        <taxon>Bacillus</taxon>
        <taxon>Bacillus cereus group</taxon>
    </lineage>
</organism>
<dbReference type="EMBL" id="CP001188">
    <property type="protein sequence ID" value="ACK98776.1"/>
    <property type="molecule type" value="Genomic_DNA"/>
</dbReference>
<proteinExistence type="predicted"/>
<dbReference type="Proteomes" id="UP000006744">
    <property type="component" value="Plasmid pG9842_140"/>
</dbReference>